<dbReference type="Proteomes" id="UP000807306">
    <property type="component" value="Unassembled WGS sequence"/>
</dbReference>
<gene>
    <name evidence="2" type="ORF">CPB83DRAFT_889078</name>
</gene>
<protein>
    <submittedName>
        <fullName evidence="2">Uncharacterized protein</fullName>
    </submittedName>
</protein>
<dbReference type="AlphaFoldDB" id="A0A9P6EUN8"/>
<name>A0A9P6EUN8_9AGAR</name>
<evidence type="ECO:0000313" key="2">
    <source>
        <dbReference type="EMBL" id="KAF9535168.1"/>
    </source>
</evidence>
<keyword evidence="1" id="KW-1133">Transmembrane helix</keyword>
<reference evidence="2" key="1">
    <citation type="submission" date="2020-11" db="EMBL/GenBank/DDBJ databases">
        <authorList>
            <consortium name="DOE Joint Genome Institute"/>
            <person name="Ahrendt S."/>
            <person name="Riley R."/>
            <person name="Andreopoulos W."/>
            <person name="Labutti K."/>
            <person name="Pangilinan J."/>
            <person name="Ruiz-Duenas F.J."/>
            <person name="Barrasa J.M."/>
            <person name="Sanchez-Garcia M."/>
            <person name="Camarero S."/>
            <person name="Miyauchi S."/>
            <person name="Serrano A."/>
            <person name="Linde D."/>
            <person name="Babiker R."/>
            <person name="Drula E."/>
            <person name="Ayuso-Fernandez I."/>
            <person name="Pacheco R."/>
            <person name="Padilla G."/>
            <person name="Ferreira P."/>
            <person name="Barriuso J."/>
            <person name="Kellner H."/>
            <person name="Castanera R."/>
            <person name="Alfaro M."/>
            <person name="Ramirez L."/>
            <person name="Pisabarro A.G."/>
            <person name="Kuo A."/>
            <person name="Tritt A."/>
            <person name="Lipzen A."/>
            <person name="He G."/>
            <person name="Yan M."/>
            <person name="Ng V."/>
            <person name="Cullen D."/>
            <person name="Martin F."/>
            <person name="Rosso M.-N."/>
            <person name="Henrissat B."/>
            <person name="Hibbett D."/>
            <person name="Martinez A.T."/>
            <person name="Grigoriev I.V."/>
        </authorList>
    </citation>
    <scope>NUCLEOTIDE SEQUENCE</scope>
    <source>
        <strain evidence="2">CBS 506.95</strain>
    </source>
</reference>
<feature type="transmembrane region" description="Helical" evidence="1">
    <location>
        <begin position="21"/>
        <end position="40"/>
    </location>
</feature>
<keyword evidence="1" id="KW-0472">Membrane</keyword>
<accession>A0A9P6EUN8</accession>
<keyword evidence="1" id="KW-0812">Transmembrane</keyword>
<feature type="transmembrane region" description="Helical" evidence="1">
    <location>
        <begin position="66"/>
        <end position="87"/>
    </location>
</feature>
<evidence type="ECO:0000313" key="3">
    <source>
        <dbReference type="Proteomes" id="UP000807306"/>
    </source>
</evidence>
<organism evidence="2 3">
    <name type="scientific">Crepidotus variabilis</name>
    <dbReference type="NCBI Taxonomy" id="179855"/>
    <lineage>
        <taxon>Eukaryota</taxon>
        <taxon>Fungi</taxon>
        <taxon>Dikarya</taxon>
        <taxon>Basidiomycota</taxon>
        <taxon>Agaricomycotina</taxon>
        <taxon>Agaricomycetes</taxon>
        <taxon>Agaricomycetidae</taxon>
        <taxon>Agaricales</taxon>
        <taxon>Agaricineae</taxon>
        <taxon>Crepidotaceae</taxon>
        <taxon>Crepidotus</taxon>
    </lineage>
</organism>
<keyword evidence="3" id="KW-1185">Reference proteome</keyword>
<sequence>MALLTASINLAIRTIAIWSNVFVTAGLTLMILGNAAIIILEVYRSRASFFHGIGCTPSNPDETGLWLRAAFLYAMIFDLAVLILSVYKITMGATPTSQLVHERSIKSRIPQSRLSQILFKHGVIYYLTAFLTDLLSIIFLSLHLNVSMNNIAQPPTQVISTIAACRAVRALANFNHDNANKPVHVFDSGKTRSTSISKVSTSGLVAQGLEDPFMLVEMETVARRDTTSRLQT</sequence>
<comment type="caution">
    <text evidence="2">The sequence shown here is derived from an EMBL/GenBank/DDBJ whole genome shotgun (WGS) entry which is preliminary data.</text>
</comment>
<evidence type="ECO:0000256" key="1">
    <source>
        <dbReference type="SAM" id="Phobius"/>
    </source>
</evidence>
<feature type="transmembrane region" description="Helical" evidence="1">
    <location>
        <begin position="123"/>
        <end position="144"/>
    </location>
</feature>
<proteinExistence type="predicted"/>
<dbReference type="EMBL" id="MU157825">
    <property type="protein sequence ID" value="KAF9535168.1"/>
    <property type="molecule type" value="Genomic_DNA"/>
</dbReference>